<dbReference type="AlphaFoldDB" id="K0TIH2"/>
<organism evidence="1 2">
    <name type="scientific">Thalassiosira oceanica</name>
    <name type="common">Marine diatom</name>
    <dbReference type="NCBI Taxonomy" id="159749"/>
    <lineage>
        <taxon>Eukaryota</taxon>
        <taxon>Sar</taxon>
        <taxon>Stramenopiles</taxon>
        <taxon>Ochrophyta</taxon>
        <taxon>Bacillariophyta</taxon>
        <taxon>Coscinodiscophyceae</taxon>
        <taxon>Thalassiosirophycidae</taxon>
        <taxon>Thalassiosirales</taxon>
        <taxon>Thalassiosiraceae</taxon>
        <taxon>Thalassiosira</taxon>
    </lineage>
</organism>
<comment type="caution">
    <text evidence="1">The sequence shown here is derived from an EMBL/GenBank/DDBJ whole genome shotgun (WGS) entry which is preliminary data.</text>
</comment>
<gene>
    <name evidence="1" type="ORF">THAOC_04770</name>
</gene>
<dbReference type="Proteomes" id="UP000266841">
    <property type="component" value="Unassembled WGS sequence"/>
</dbReference>
<name>K0TIH2_THAOC</name>
<keyword evidence="2" id="KW-1185">Reference proteome</keyword>
<reference evidence="1 2" key="1">
    <citation type="journal article" date="2012" name="Genome Biol.">
        <title>Genome and low-iron response of an oceanic diatom adapted to chronic iron limitation.</title>
        <authorList>
            <person name="Lommer M."/>
            <person name="Specht M."/>
            <person name="Roy A.S."/>
            <person name="Kraemer L."/>
            <person name="Andreson R."/>
            <person name="Gutowska M.A."/>
            <person name="Wolf J."/>
            <person name="Bergner S.V."/>
            <person name="Schilhabel M.B."/>
            <person name="Klostermeier U.C."/>
            <person name="Beiko R.G."/>
            <person name="Rosenstiel P."/>
            <person name="Hippler M."/>
            <person name="Laroche J."/>
        </authorList>
    </citation>
    <scope>NUCLEOTIDE SEQUENCE [LARGE SCALE GENOMIC DNA]</scope>
    <source>
        <strain evidence="1 2">CCMP1005</strain>
    </source>
</reference>
<feature type="non-terminal residue" evidence="1">
    <location>
        <position position="102"/>
    </location>
</feature>
<dbReference type="EMBL" id="AGNL01004366">
    <property type="protein sequence ID" value="EJK73591.1"/>
    <property type="molecule type" value="Genomic_DNA"/>
</dbReference>
<accession>K0TIH2</accession>
<evidence type="ECO:0000313" key="2">
    <source>
        <dbReference type="Proteomes" id="UP000266841"/>
    </source>
</evidence>
<proteinExistence type="predicted"/>
<protein>
    <submittedName>
        <fullName evidence="1">Uncharacterized protein</fullName>
    </submittedName>
</protein>
<evidence type="ECO:0000313" key="1">
    <source>
        <dbReference type="EMBL" id="EJK73591.1"/>
    </source>
</evidence>
<sequence length="102" mass="11503">MPTQVIISAVSNEEGRDTNDRTATRLQKEFLCAGGCGYVHAVRSCWRGHESGGWLDGSKMGHSLHAYLRTVFANLFLWAFVRLERRLVEANRDCLCVRSLGF</sequence>